<comment type="cofactor">
    <cofactor evidence="1">
        <name>Zn(2+)</name>
        <dbReference type="ChEBI" id="CHEBI:29105"/>
    </cofactor>
</comment>
<evidence type="ECO:0000256" key="2">
    <source>
        <dbReference type="ARBA" id="ARBA00022723"/>
    </source>
</evidence>
<dbReference type="PANTHER" id="PTHR11271">
    <property type="entry name" value="GUANINE DEAMINASE"/>
    <property type="match status" value="1"/>
</dbReference>
<dbReference type="NCBIfam" id="NF006681">
    <property type="entry name" value="PRK09229.1-2"/>
    <property type="match status" value="1"/>
</dbReference>
<organism evidence="6 7">
    <name type="scientific">Pelomonas caseinilytica</name>
    <dbReference type="NCBI Taxonomy" id="2906763"/>
    <lineage>
        <taxon>Bacteria</taxon>
        <taxon>Pseudomonadati</taxon>
        <taxon>Pseudomonadota</taxon>
        <taxon>Betaproteobacteria</taxon>
        <taxon>Burkholderiales</taxon>
        <taxon>Sphaerotilaceae</taxon>
        <taxon>Roseateles</taxon>
    </lineage>
</organism>
<feature type="domain" description="Amidohydrolase-related" evidence="5">
    <location>
        <begin position="52"/>
        <end position="435"/>
    </location>
</feature>
<keyword evidence="7" id="KW-1185">Reference proteome</keyword>
<dbReference type="InterPro" id="IPR011059">
    <property type="entry name" value="Metal-dep_hydrolase_composite"/>
</dbReference>
<dbReference type="PANTHER" id="PTHR11271:SF48">
    <property type="entry name" value="AMIDOHYDROLASE-RELATED DOMAIN-CONTAINING PROTEIN"/>
    <property type="match status" value="1"/>
</dbReference>
<evidence type="ECO:0000256" key="4">
    <source>
        <dbReference type="ARBA" id="ARBA00022833"/>
    </source>
</evidence>
<evidence type="ECO:0000256" key="3">
    <source>
        <dbReference type="ARBA" id="ARBA00022801"/>
    </source>
</evidence>
<protein>
    <submittedName>
        <fullName evidence="6">Formimidoylglutamate deiminase</fullName>
        <ecNumber evidence="6">3.5.3.13</ecNumber>
    </submittedName>
</protein>
<dbReference type="GO" id="GO:0050416">
    <property type="term" value="F:formimidoylglutamate deiminase activity"/>
    <property type="evidence" value="ECO:0007669"/>
    <property type="project" value="UniProtKB-EC"/>
</dbReference>
<gene>
    <name evidence="6" type="primary">hutF</name>
    <name evidence="6" type="ORF">LXT12_03820</name>
</gene>
<dbReference type="InterPro" id="IPR006680">
    <property type="entry name" value="Amidohydro-rel"/>
</dbReference>
<dbReference type="EC" id="3.5.3.13" evidence="6"/>
<evidence type="ECO:0000256" key="1">
    <source>
        <dbReference type="ARBA" id="ARBA00001947"/>
    </source>
</evidence>
<evidence type="ECO:0000259" key="5">
    <source>
        <dbReference type="Pfam" id="PF01979"/>
    </source>
</evidence>
<dbReference type="Gene3D" id="2.30.40.10">
    <property type="entry name" value="Urease, subunit C, domain 1"/>
    <property type="match status" value="1"/>
</dbReference>
<dbReference type="RefSeq" id="WP_233389601.1">
    <property type="nucleotide sequence ID" value="NZ_JAJTWT010000001.1"/>
</dbReference>
<dbReference type="Proteomes" id="UP001201463">
    <property type="component" value="Unassembled WGS sequence"/>
</dbReference>
<keyword evidence="4" id="KW-0862">Zinc</keyword>
<dbReference type="InterPro" id="IPR032466">
    <property type="entry name" value="Metal_Hydrolase"/>
</dbReference>
<dbReference type="EMBL" id="JAJTWT010000001">
    <property type="protein sequence ID" value="MCE4536382.1"/>
    <property type="molecule type" value="Genomic_DNA"/>
</dbReference>
<name>A0ABS8XBM5_9BURK</name>
<keyword evidence="3 6" id="KW-0378">Hydrolase</keyword>
<dbReference type="Pfam" id="PF01979">
    <property type="entry name" value="Amidohydro_1"/>
    <property type="match status" value="1"/>
</dbReference>
<accession>A0ABS8XBM5</accession>
<evidence type="ECO:0000313" key="7">
    <source>
        <dbReference type="Proteomes" id="UP001201463"/>
    </source>
</evidence>
<dbReference type="InterPro" id="IPR051607">
    <property type="entry name" value="Metallo-dep_hydrolases"/>
</dbReference>
<proteinExistence type="predicted"/>
<reference evidence="6 7" key="1">
    <citation type="submission" date="2021-12" db="EMBL/GenBank/DDBJ databases">
        <title>Genome seq of p7.</title>
        <authorList>
            <person name="Seo T."/>
        </authorList>
    </citation>
    <scope>NUCLEOTIDE SEQUENCE [LARGE SCALE GENOMIC DNA]</scope>
    <source>
        <strain evidence="6 7">P7</strain>
    </source>
</reference>
<dbReference type="Gene3D" id="3.20.20.140">
    <property type="entry name" value="Metal-dependent hydrolases"/>
    <property type="match status" value="1"/>
</dbReference>
<keyword evidence="2" id="KW-0479">Metal-binding</keyword>
<dbReference type="SUPFAM" id="SSF51556">
    <property type="entry name" value="Metallo-dependent hydrolases"/>
    <property type="match status" value="1"/>
</dbReference>
<sequence>MPALKKLHAPLAWVDGRWQRDVLLTVDAAGHWAEIAVNLPRPEDAEALAGPVIPSLVDAHSHAFQRAFVGLAERRDAGQDDFWSWRDRMYALALRISPEQLRAVASQLYAELLRGGYTQVCEFHYLHHPADPAHGGQAFDDELAMAWALAEAAEDVGIGLTLLPVVYTRSGFGAAGLRPDQHRFAADADWAWRACQRVLAAGLPRVTAGVALHSLRGASPADIARLHDLVGGADLPIHIHVAEQTAEVADCLAATGKRPLQWLAEAGHLDPRWQLVHATHAESGEIEAVARSGAGIVICPGTEANLGDGLADLPAWLAAGVPLTVGSDSQVTRGWVEELRWLEYGQRLARRQRNVASAPGSQPSSAARLFDAAVAGGARAAGFAAWGLTPGARADALVLNREADALRGLPDEALLDGVVFGSNGSPWQSVWVAGRARPWRAPQRVGDAFDAAMRQLWPADSSAAG</sequence>
<dbReference type="InterPro" id="IPR010252">
    <property type="entry name" value="HutF"/>
</dbReference>
<comment type="caution">
    <text evidence="6">The sequence shown here is derived from an EMBL/GenBank/DDBJ whole genome shotgun (WGS) entry which is preliminary data.</text>
</comment>
<evidence type="ECO:0000313" key="6">
    <source>
        <dbReference type="EMBL" id="MCE4536382.1"/>
    </source>
</evidence>
<dbReference type="NCBIfam" id="TIGR02022">
    <property type="entry name" value="hutF"/>
    <property type="match status" value="1"/>
</dbReference>